<comment type="caution">
    <text evidence="2">The sequence shown here is derived from an EMBL/GenBank/DDBJ whole genome shotgun (WGS) entry which is preliminary data.</text>
</comment>
<dbReference type="OrthoDB" id="129935at2759"/>
<feature type="compositionally biased region" description="Acidic residues" evidence="1">
    <location>
        <begin position="203"/>
        <end position="214"/>
    </location>
</feature>
<sequence>MEAPKRARASPDTDSQPPNDPKRARNSEGESLSSTSDAGDDAPSYRLEGIPFPDEILALPHVLKLVDTLAMTPEEALEEAVATRQVNWVEELVDRFECTLTDAVVHAATIGLQDIVELLLNKTFGIDEEATEVEVVIDDDTGDLVEKAIVAAAQNSHLDIPDEGDDITEELTVSELLTGMLSRLRASNTMSVDELLNPPEENVLMEDPTDEDYCPVDSNSENEIRSELSSV</sequence>
<gene>
    <name evidence="2" type="ORF">JG687_00010067</name>
</gene>
<accession>A0A8T1U8A6</accession>
<dbReference type="VEuPathDB" id="FungiDB:PC110_g7155"/>
<reference evidence="2" key="1">
    <citation type="submission" date="2021-01" db="EMBL/GenBank/DDBJ databases">
        <title>Phytophthora aleatoria, a newly-described species from Pinus radiata is distinct from Phytophthora cactorum isolates based on comparative genomics.</title>
        <authorList>
            <person name="Mcdougal R."/>
            <person name="Panda P."/>
            <person name="Williams N."/>
            <person name="Studholme D.J."/>
        </authorList>
    </citation>
    <scope>NUCLEOTIDE SEQUENCE</scope>
    <source>
        <strain evidence="2">NZFS 3830</strain>
    </source>
</reference>
<feature type="region of interest" description="Disordered" evidence="1">
    <location>
        <begin position="202"/>
        <end position="231"/>
    </location>
</feature>
<proteinExistence type="predicted"/>
<evidence type="ECO:0000313" key="3">
    <source>
        <dbReference type="Proteomes" id="UP000688947"/>
    </source>
</evidence>
<feature type="compositionally biased region" description="Basic and acidic residues" evidence="1">
    <location>
        <begin position="222"/>
        <end position="231"/>
    </location>
</feature>
<evidence type="ECO:0000313" key="2">
    <source>
        <dbReference type="EMBL" id="KAG6957311.1"/>
    </source>
</evidence>
<dbReference type="AlphaFoldDB" id="A0A8T1U8A6"/>
<protein>
    <submittedName>
        <fullName evidence="2">Uncharacterized protein</fullName>
    </submittedName>
</protein>
<name>A0A8T1U8A6_9STRA</name>
<dbReference type="Proteomes" id="UP000688947">
    <property type="component" value="Unassembled WGS sequence"/>
</dbReference>
<dbReference type="EMBL" id="JAENGZ010000553">
    <property type="protein sequence ID" value="KAG6957311.1"/>
    <property type="molecule type" value="Genomic_DNA"/>
</dbReference>
<dbReference type="VEuPathDB" id="FungiDB:PC110_g756"/>
<evidence type="ECO:0000256" key="1">
    <source>
        <dbReference type="SAM" id="MobiDB-lite"/>
    </source>
</evidence>
<feature type="region of interest" description="Disordered" evidence="1">
    <location>
        <begin position="1"/>
        <end position="46"/>
    </location>
</feature>
<organism evidence="2 3">
    <name type="scientific">Phytophthora cactorum</name>
    <dbReference type="NCBI Taxonomy" id="29920"/>
    <lineage>
        <taxon>Eukaryota</taxon>
        <taxon>Sar</taxon>
        <taxon>Stramenopiles</taxon>
        <taxon>Oomycota</taxon>
        <taxon>Peronosporomycetes</taxon>
        <taxon>Peronosporales</taxon>
        <taxon>Peronosporaceae</taxon>
        <taxon>Phytophthora</taxon>
    </lineage>
</organism>